<name>A0ABT1A8H2_9PSEU</name>
<feature type="region of interest" description="Disordered" evidence="1">
    <location>
        <begin position="277"/>
        <end position="332"/>
    </location>
</feature>
<evidence type="ECO:0000256" key="1">
    <source>
        <dbReference type="SAM" id="MobiDB-lite"/>
    </source>
</evidence>
<dbReference type="RefSeq" id="WP_252443947.1">
    <property type="nucleotide sequence ID" value="NZ_JAGSOV010000063.1"/>
</dbReference>
<keyword evidence="3" id="KW-1185">Reference proteome</keyword>
<evidence type="ECO:0000313" key="2">
    <source>
        <dbReference type="EMBL" id="MCO1659208.1"/>
    </source>
</evidence>
<feature type="compositionally biased region" description="Basic and acidic residues" evidence="1">
    <location>
        <begin position="434"/>
        <end position="447"/>
    </location>
</feature>
<comment type="caution">
    <text evidence="2">The sequence shown here is derived from an EMBL/GenBank/DDBJ whole genome shotgun (WGS) entry which is preliminary data.</text>
</comment>
<organism evidence="2 3">
    <name type="scientific">Pseudonocardia humida</name>
    <dbReference type="NCBI Taxonomy" id="2800819"/>
    <lineage>
        <taxon>Bacteria</taxon>
        <taxon>Bacillati</taxon>
        <taxon>Actinomycetota</taxon>
        <taxon>Actinomycetes</taxon>
        <taxon>Pseudonocardiales</taxon>
        <taxon>Pseudonocardiaceae</taxon>
        <taxon>Pseudonocardia</taxon>
    </lineage>
</organism>
<reference evidence="2" key="1">
    <citation type="submission" date="2021-04" db="EMBL/GenBank/DDBJ databases">
        <title>Pseudonocardia sp. nov., isolated from sandy soil of mangrove forest.</title>
        <authorList>
            <person name="Zan Z."/>
            <person name="Huang R."/>
            <person name="Liu W."/>
        </authorList>
    </citation>
    <scope>NUCLEOTIDE SEQUENCE</scope>
    <source>
        <strain evidence="2">S2-4</strain>
    </source>
</reference>
<evidence type="ECO:0000313" key="3">
    <source>
        <dbReference type="Proteomes" id="UP001165283"/>
    </source>
</evidence>
<feature type="region of interest" description="Disordered" evidence="1">
    <location>
        <begin position="427"/>
        <end position="447"/>
    </location>
</feature>
<dbReference type="EMBL" id="JAGSOV010000063">
    <property type="protein sequence ID" value="MCO1659208.1"/>
    <property type="molecule type" value="Genomic_DNA"/>
</dbReference>
<accession>A0ABT1A8H2</accession>
<proteinExistence type="predicted"/>
<dbReference type="Proteomes" id="UP001165283">
    <property type="component" value="Unassembled WGS sequence"/>
</dbReference>
<feature type="compositionally biased region" description="Acidic residues" evidence="1">
    <location>
        <begin position="294"/>
        <end position="306"/>
    </location>
</feature>
<sequence length="447" mass="46491">MIQNVTPEPADLAAAVAQVVAAFRAEDPARAHLTTTEIIDETVAELDQDDITNLVDAQDMSAEVAAAYRTVLSTHSDRLHAVIAEGADAATVTGSARDRGSAVAEAVAQVVDDDHAAHAIADAAAHAVADGVDGVDGGNLGSGFRAPAWDLPLADDDGGEVDPTTLWMQGALARDVRDTQEAFLAARAGCWDSDQVQVMWERARDQAMYDAALAVAKSWGSDAEIQAARERADAELTGRDRLEVLTDYVRDLEEQALSEGVELSRTLVANDEYLDAGAANGEEDPWDDFRHDGEDDGEGDEGDEDGGGSRGPDGPDPQPGPGDGGADAERAADAERDVVGLICPECGDDAVEQATTAQTPHMADGQFPPTYSHPDGEPLCAVSGPRGDQPADPVEVLADESAEDPLQQACAAVTAADQAAEAIAVGADSSAACGDDREAVSDEGWER</sequence>
<feature type="region of interest" description="Disordered" evidence="1">
    <location>
        <begin position="373"/>
        <end position="392"/>
    </location>
</feature>
<gene>
    <name evidence="2" type="ORF">KDL28_29465</name>
</gene>
<protein>
    <submittedName>
        <fullName evidence="2">Uncharacterized protein</fullName>
    </submittedName>
</protein>